<dbReference type="InterPro" id="IPR035908">
    <property type="entry name" value="F0_ATP_A_sf"/>
</dbReference>
<evidence type="ECO:0000256" key="10">
    <source>
        <dbReference type="ARBA" id="ARBA00023310"/>
    </source>
</evidence>
<keyword evidence="11" id="KW-1003">Cell membrane</keyword>
<evidence type="ECO:0000256" key="2">
    <source>
        <dbReference type="ARBA" id="ARBA00006810"/>
    </source>
</evidence>
<reference evidence="13 14" key="1">
    <citation type="journal article" date="2016" name="Nat. Commun.">
        <title>Thousands of microbial genomes shed light on interconnected biogeochemical processes in an aquifer system.</title>
        <authorList>
            <person name="Anantharaman K."/>
            <person name="Brown C.T."/>
            <person name="Hug L.A."/>
            <person name="Sharon I."/>
            <person name="Castelle C.J."/>
            <person name="Probst A.J."/>
            <person name="Thomas B.C."/>
            <person name="Singh A."/>
            <person name="Wilkins M.J."/>
            <person name="Karaoz U."/>
            <person name="Brodie E.L."/>
            <person name="Williams K.H."/>
            <person name="Hubbard S.S."/>
            <person name="Banfield J.F."/>
        </authorList>
    </citation>
    <scope>NUCLEOTIDE SEQUENCE [LARGE SCALE GENOMIC DNA]</scope>
</reference>
<dbReference type="CDD" id="cd00310">
    <property type="entry name" value="ATP-synt_Fo_a_6"/>
    <property type="match status" value="1"/>
</dbReference>
<proteinExistence type="inferred from homology"/>
<dbReference type="GO" id="GO:0045259">
    <property type="term" value="C:proton-transporting ATP synthase complex"/>
    <property type="evidence" value="ECO:0007669"/>
    <property type="project" value="UniProtKB-KW"/>
</dbReference>
<evidence type="ECO:0000256" key="12">
    <source>
        <dbReference type="RuleBase" id="RU000483"/>
    </source>
</evidence>
<sequence>MALNISVAAEPVFNLGPLAVTNSMLTSWVVSLLLIGFALWFSRQSLKDKPKGGSIQNLVEMIIGGFYSFFTTIVGEEKTKKFFPLAATLFFFILFSNWFGLLPGVGSLGVWEIVNGTSVLVPIFRAATADINTTLALAIITVCLIQYYGLQTLGIKYVKKFLNFSSPINFSVGILDFVQEFTKIISFAFRLFGNIFAGEVLLTVMAFILPIVAPLPFLGLEIFVGLIQALVFVMLTLVFLGVATEKHH</sequence>
<evidence type="ECO:0000313" key="13">
    <source>
        <dbReference type="EMBL" id="OGD63722.1"/>
    </source>
</evidence>
<protein>
    <recommendedName>
        <fullName evidence="11 12">ATP synthase subunit a</fullName>
    </recommendedName>
    <alternativeName>
        <fullName evidence="11">ATP synthase F0 sector subunit a</fullName>
    </alternativeName>
    <alternativeName>
        <fullName evidence="11">F-ATPase subunit 6</fullName>
    </alternativeName>
</protein>
<evidence type="ECO:0000313" key="14">
    <source>
        <dbReference type="Proteomes" id="UP000177006"/>
    </source>
</evidence>
<evidence type="ECO:0000256" key="1">
    <source>
        <dbReference type="ARBA" id="ARBA00004141"/>
    </source>
</evidence>
<keyword evidence="9 11" id="KW-0472">Membrane</keyword>
<dbReference type="SUPFAM" id="SSF81336">
    <property type="entry name" value="F1F0 ATP synthase subunit A"/>
    <property type="match status" value="1"/>
</dbReference>
<dbReference type="InterPro" id="IPR000568">
    <property type="entry name" value="ATP_synth_F0_asu"/>
</dbReference>
<dbReference type="NCBIfam" id="TIGR01131">
    <property type="entry name" value="ATP_synt_6_or_A"/>
    <property type="match status" value="1"/>
</dbReference>
<keyword evidence="3 11" id="KW-0813">Transport</keyword>
<evidence type="ECO:0000256" key="5">
    <source>
        <dbReference type="ARBA" id="ARBA00022692"/>
    </source>
</evidence>
<dbReference type="AlphaFoldDB" id="A0A1F5E8K0"/>
<dbReference type="GO" id="GO:0005886">
    <property type="term" value="C:plasma membrane"/>
    <property type="evidence" value="ECO:0007669"/>
    <property type="project" value="UniProtKB-SubCell"/>
</dbReference>
<dbReference type="InterPro" id="IPR045082">
    <property type="entry name" value="ATP_syn_F0_a_bact/chloroplast"/>
</dbReference>
<dbReference type="Gene3D" id="1.20.120.220">
    <property type="entry name" value="ATP synthase, F0 complex, subunit A"/>
    <property type="match status" value="1"/>
</dbReference>
<keyword evidence="4 11" id="KW-0138">CF(0)</keyword>
<accession>A0A1F5E8K0</accession>
<keyword evidence="10 11" id="KW-0066">ATP synthesis</keyword>
<dbReference type="PROSITE" id="PS00449">
    <property type="entry name" value="ATPASE_A"/>
    <property type="match status" value="1"/>
</dbReference>
<evidence type="ECO:0000256" key="7">
    <source>
        <dbReference type="ARBA" id="ARBA00022989"/>
    </source>
</evidence>
<name>A0A1F5E8K0_9BACT</name>
<dbReference type="EMBL" id="MEZK01000005">
    <property type="protein sequence ID" value="OGD63722.1"/>
    <property type="molecule type" value="Genomic_DNA"/>
</dbReference>
<feature type="transmembrane region" description="Helical" evidence="11">
    <location>
        <begin position="131"/>
        <end position="150"/>
    </location>
</feature>
<evidence type="ECO:0000256" key="6">
    <source>
        <dbReference type="ARBA" id="ARBA00022781"/>
    </source>
</evidence>
<dbReference type="Pfam" id="PF00119">
    <property type="entry name" value="ATP-synt_A"/>
    <property type="match status" value="1"/>
</dbReference>
<evidence type="ECO:0000256" key="4">
    <source>
        <dbReference type="ARBA" id="ARBA00022547"/>
    </source>
</evidence>
<comment type="function">
    <text evidence="11 12">Key component of the proton channel; it plays a direct role in the translocation of protons across the membrane.</text>
</comment>
<evidence type="ECO:0000256" key="9">
    <source>
        <dbReference type="ARBA" id="ARBA00023136"/>
    </source>
</evidence>
<evidence type="ECO:0000256" key="3">
    <source>
        <dbReference type="ARBA" id="ARBA00022448"/>
    </source>
</evidence>
<dbReference type="PRINTS" id="PR00123">
    <property type="entry name" value="ATPASEA"/>
</dbReference>
<keyword evidence="5 11" id="KW-0812">Transmembrane</keyword>
<dbReference type="GO" id="GO:0042777">
    <property type="term" value="P:proton motive force-driven plasma membrane ATP synthesis"/>
    <property type="evidence" value="ECO:0007669"/>
    <property type="project" value="TreeGrafter"/>
</dbReference>
<evidence type="ECO:0000256" key="8">
    <source>
        <dbReference type="ARBA" id="ARBA00023065"/>
    </source>
</evidence>
<dbReference type="Proteomes" id="UP000177006">
    <property type="component" value="Unassembled WGS sequence"/>
</dbReference>
<dbReference type="PANTHER" id="PTHR42823:SF3">
    <property type="entry name" value="ATP SYNTHASE SUBUNIT A, CHLOROPLASTIC"/>
    <property type="match status" value="1"/>
</dbReference>
<dbReference type="GO" id="GO:0046933">
    <property type="term" value="F:proton-transporting ATP synthase activity, rotational mechanism"/>
    <property type="evidence" value="ECO:0007669"/>
    <property type="project" value="UniProtKB-UniRule"/>
</dbReference>
<keyword evidence="6 11" id="KW-0375">Hydrogen ion transport</keyword>
<keyword evidence="8 11" id="KW-0406">Ion transport</keyword>
<dbReference type="InterPro" id="IPR023011">
    <property type="entry name" value="ATP_synth_F0_asu_AS"/>
</dbReference>
<dbReference type="PANTHER" id="PTHR42823">
    <property type="entry name" value="ATP SYNTHASE SUBUNIT A, CHLOROPLASTIC"/>
    <property type="match status" value="1"/>
</dbReference>
<dbReference type="HAMAP" id="MF_01393">
    <property type="entry name" value="ATP_synth_a_bact"/>
    <property type="match status" value="1"/>
</dbReference>
<keyword evidence="7 11" id="KW-1133">Transmembrane helix</keyword>
<feature type="transmembrane region" description="Helical" evidence="11">
    <location>
        <begin position="85"/>
        <end position="111"/>
    </location>
</feature>
<comment type="subcellular location">
    <subcellularLocation>
        <location evidence="11 12">Cell membrane</location>
        <topology evidence="11 12">Multi-pass membrane protein</topology>
    </subcellularLocation>
    <subcellularLocation>
        <location evidence="1">Membrane</location>
        <topology evidence="1">Multi-pass membrane protein</topology>
    </subcellularLocation>
</comment>
<comment type="caution">
    <text evidence="13">The sequence shown here is derived from an EMBL/GenBank/DDBJ whole genome shotgun (WGS) entry which is preliminary data.</text>
</comment>
<gene>
    <name evidence="11" type="primary">atpB</name>
    <name evidence="13" type="ORF">A2160_03520</name>
</gene>
<evidence type="ECO:0000256" key="11">
    <source>
        <dbReference type="HAMAP-Rule" id="MF_01393"/>
    </source>
</evidence>
<feature type="transmembrane region" description="Helical" evidence="11">
    <location>
        <begin position="218"/>
        <end position="243"/>
    </location>
</feature>
<organism evidence="13 14">
    <name type="scientific">Candidatus Beckwithbacteria bacterium RBG_13_42_9</name>
    <dbReference type="NCBI Taxonomy" id="1797457"/>
    <lineage>
        <taxon>Bacteria</taxon>
        <taxon>Candidatus Beckwithiibacteriota</taxon>
    </lineage>
</organism>
<feature type="transmembrane region" description="Helical" evidence="11">
    <location>
        <begin position="20"/>
        <end position="41"/>
    </location>
</feature>
<comment type="similarity">
    <text evidence="2 11 12">Belongs to the ATPase A chain family.</text>
</comment>
<dbReference type="STRING" id="1797457.A2160_03520"/>
<feature type="transmembrane region" description="Helical" evidence="11">
    <location>
        <begin position="191"/>
        <end position="212"/>
    </location>
</feature>